<evidence type="ECO:0000313" key="4">
    <source>
        <dbReference type="EMBL" id="OJJ57980.1"/>
    </source>
</evidence>
<evidence type="ECO:0000256" key="2">
    <source>
        <dbReference type="SAM" id="Phobius"/>
    </source>
</evidence>
<dbReference type="GeneID" id="63761012"/>
<sequence>MQLLLLLFFSVFGVSLCSAQNVNFFIVPGSRPAQLNSGNKTSDYPVYKQHASTQFSWNTNWTKVSLVLYQNENSSAIRLFENRENGSKKYSFDMNPDVNLTWNDVFFLTLWNENQQTEGGPRYFSSSYFRINASDSSPGGGNNNNNNNNNNSKNSNSGLSPAAKIGIGVGVGVGVPLLVLAGAAVFYLRRRRSKGSAAKAQQKGAEDSAGAGAGGYSSQLPPISEASGDAAYKAELPDESTTPCRAELPDGTTSPLKQTEPSEVDAANVGVGVQSRFIELPGN</sequence>
<keyword evidence="5" id="KW-1185">Reference proteome</keyword>
<keyword evidence="2" id="KW-0472">Membrane</keyword>
<keyword evidence="2" id="KW-0812">Transmembrane</keyword>
<protein>
    <recommendedName>
        <fullName evidence="6">Mid2 domain-containing protein</fullName>
    </recommendedName>
</protein>
<feature type="region of interest" description="Disordered" evidence="1">
    <location>
        <begin position="135"/>
        <end position="156"/>
    </location>
</feature>
<dbReference type="STRING" id="1036612.A0A1L9TEX6"/>
<dbReference type="EMBL" id="KV878587">
    <property type="protein sequence ID" value="OJJ57980.1"/>
    <property type="molecule type" value="Genomic_DNA"/>
</dbReference>
<feature type="transmembrane region" description="Helical" evidence="2">
    <location>
        <begin position="165"/>
        <end position="188"/>
    </location>
</feature>
<evidence type="ECO:0000313" key="5">
    <source>
        <dbReference type="Proteomes" id="UP000184356"/>
    </source>
</evidence>
<dbReference type="VEuPathDB" id="FungiDB:ASPSYDRAFT_32066"/>
<evidence type="ECO:0008006" key="6">
    <source>
        <dbReference type="Google" id="ProtNLM"/>
    </source>
</evidence>
<dbReference type="OrthoDB" id="4509907at2759"/>
<evidence type="ECO:0000256" key="1">
    <source>
        <dbReference type="SAM" id="MobiDB-lite"/>
    </source>
</evidence>
<reference evidence="5" key="1">
    <citation type="journal article" date="2017" name="Genome Biol.">
        <title>Comparative genomics reveals high biological diversity and specific adaptations in the industrially and medically important fungal genus Aspergillus.</title>
        <authorList>
            <person name="de Vries R.P."/>
            <person name="Riley R."/>
            <person name="Wiebenga A."/>
            <person name="Aguilar-Osorio G."/>
            <person name="Amillis S."/>
            <person name="Uchima C.A."/>
            <person name="Anderluh G."/>
            <person name="Asadollahi M."/>
            <person name="Askin M."/>
            <person name="Barry K."/>
            <person name="Battaglia E."/>
            <person name="Bayram O."/>
            <person name="Benocci T."/>
            <person name="Braus-Stromeyer S.A."/>
            <person name="Caldana C."/>
            <person name="Canovas D."/>
            <person name="Cerqueira G.C."/>
            <person name="Chen F."/>
            <person name="Chen W."/>
            <person name="Choi C."/>
            <person name="Clum A."/>
            <person name="Dos Santos R.A."/>
            <person name="Damasio A.R."/>
            <person name="Diallinas G."/>
            <person name="Emri T."/>
            <person name="Fekete E."/>
            <person name="Flipphi M."/>
            <person name="Freyberg S."/>
            <person name="Gallo A."/>
            <person name="Gournas C."/>
            <person name="Habgood R."/>
            <person name="Hainaut M."/>
            <person name="Harispe M.L."/>
            <person name="Henrissat B."/>
            <person name="Hilden K.S."/>
            <person name="Hope R."/>
            <person name="Hossain A."/>
            <person name="Karabika E."/>
            <person name="Karaffa L."/>
            <person name="Karanyi Z."/>
            <person name="Krasevec N."/>
            <person name="Kuo A."/>
            <person name="Kusch H."/>
            <person name="LaButti K."/>
            <person name="Lagendijk E.L."/>
            <person name="Lapidus A."/>
            <person name="Levasseur A."/>
            <person name="Lindquist E."/>
            <person name="Lipzen A."/>
            <person name="Logrieco A.F."/>
            <person name="MacCabe A."/>
            <person name="Maekelae M.R."/>
            <person name="Malavazi I."/>
            <person name="Melin P."/>
            <person name="Meyer V."/>
            <person name="Mielnichuk N."/>
            <person name="Miskei M."/>
            <person name="Molnar A.P."/>
            <person name="Mule G."/>
            <person name="Ngan C.Y."/>
            <person name="Orejas M."/>
            <person name="Orosz E."/>
            <person name="Ouedraogo J.P."/>
            <person name="Overkamp K.M."/>
            <person name="Park H.-S."/>
            <person name="Perrone G."/>
            <person name="Piumi F."/>
            <person name="Punt P.J."/>
            <person name="Ram A.F."/>
            <person name="Ramon A."/>
            <person name="Rauscher S."/>
            <person name="Record E."/>
            <person name="Riano-Pachon D.M."/>
            <person name="Robert V."/>
            <person name="Roehrig J."/>
            <person name="Ruller R."/>
            <person name="Salamov A."/>
            <person name="Salih N.S."/>
            <person name="Samson R.A."/>
            <person name="Sandor E."/>
            <person name="Sanguinetti M."/>
            <person name="Schuetze T."/>
            <person name="Sepcic K."/>
            <person name="Shelest E."/>
            <person name="Sherlock G."/>
            <person name="Sophianopoulou V."/>
            <person name="Squina F.M."/>
            <person name="Sun H."/>
            <person name="Susca A."/>
            <person name="Todd R.B."/>
            <person name="Tsang A."/>
            <person name="Unkles S.E."/>
            <person name="van de Wiele N."/>
            <person name="van Rossen-Uffink D."/>
            <person name="Oliveira J.V."/>
            <person name="Vesth T.C."/>
            <person name="Visser J."/>
            <person name="Yu J.-H."/>
            <person name="Zhou M."/>
            <person name="Andersen M.R."/>
            <person name="Archer D.B."/>
            <person name="Baker S.E."/>
            <person name="Benoit I."/>
            <person name="Brakhage A.A."/>
            <person name="Braus G.H."/>
            <person name="Fischer R."/>
            <person name="Frisvad J.C."/>
            <person name="Goldman G.H."/>
            <person name="Houbraken J."/>
            <person name="Oakley B."/>
            <person name="Pocsi I."/>
            <person name="Scazzocchio C."/>
            <person name="Seiboth B."/>
            <person name="vanKuyk P.A."/>
            <person name="Wortman J."/>
            <person name="Dyer P.S."/>
            <person name="Grigoriev I.V."/>
        </authorList>
    </citation>
    <scope>NUCLEOTIDE SEQUENCE [LARGE SCALE GENOMIC DNA]</scope>
    <source>
        <strain evidence="5">CBS 593.65</strain>
    </source>
</reference>
<dbReference type="Proteomes" id="UP000184356">
    <property type="component" value="Unassembled WGS sequence"/>
</dbReference>
<keyword evidence="2" id="KW-1133">Transmembrane helix</keyword>
<dbReference type="RefSeq" id="XP_040701786.1">
    <property type="nucleotide sequence ID" value="XM_040844939.1"/>
</dbReference>
<gene>
    <name evidence="4" type="ORF">ASPSYDRAFT_32066</name>
</gene>
<feature type="region of interest" description="Disordered" evidence="1">
    <location>
        <begin position="196"/>
        <end position="268"/>
    </location>
</feature>
<feature type="compositionally biased region" description="Polar residues" evidence="1">
    <location>
        <begin position="251"/>
        <end position="261"/>
    </location>
</feature>
<accession>A0A1L9TEX6</accession>
<proteinExistence type="predicted"/>
<dbReference type="AlphaFoldDB" id="A0A1L9TEX6"/>
<feature type="chain" id="PRO_5013177214" description="Mid2 domain-containing protein" evidence="3">
    <location>
        <begin position="20"/>
        <end position="283"/>
    </location>
</feature>
<keyword evidence="3" id="KW-0732">Signal</keyword>
<evidence type="ECO:0000256" key="3">
    <source>
        <dbReference type="SAM" id="SignalP"/>
    </source>
</evidence>
<feature type="signal peptide" evidence="3">
    <location>
        <begin position="1"/>
        <end position="19"/>
    </location>
</feature>
<organism evidence="4 5">
    <name type="scientific">Aspergillus sydowii CBS 593.65</name>
    <dbReference type="NCBI Taxonomy" id="1036612"/>
    <lineage>
        <taxon>Eukaryota</taxon>
        <taxon>Fungi</taxon>
        <taxon>Dikarya</taxon>
        <taxon>Ascomycota</taxon>
        <taxon>Pezizomycotina</taxon>
        <taxon>Eurotiomycetes</taxon>
        <taxon>Eurotiomycetidae</taxon>
        <taxon>Eurotiales</taxon>
        <taxon>Aspergillaceae</taxon>
        <taxon>Aspergillus</taxon>
        <taxon>Aspergillus subgen. Nidulantes</taxon>
    </lineage>
</organism>
<name>A0A1L9TEX6_9EURO</name>